<name>A0ABN9FTV1_9NEOB</name>
<accession>A0ABN9FTV1</accession>
<comment type="caution">
    <text evidence="1">The sequence shown here is derived from an EMBL/GenBank/DDBJ whole genome shotgun (WGS) entry which is preliminary data.</text>
</comment>
<dbReference type="EMBL" id="CATNWA010017351">
    <property type="protein sequence ID" value="CAI9599811.1"/>
    <property type="molecule type" value="Genomic_DNA"/>
</dbReference>
<feature type="non-terminal residue" evidence="1">
    <location>
        <position position="48"/>
    </location>
</feature>
<reference evidence="1" key="1">
    <citation type="submission" date="2023-05" db="EMBL/GenBank/DDBJ databases">
        <authorList>
            <person name="Stuckert A."/>
        </authorList>
    </citation>
    <scope>NUCLEOTIDE SEQUENCE</scope>
</reference>
<evidence type="ECO:0000313" key="2">
    <source>
        <dbReference type="Proteomes" id="UP001162483"/>
    </source>
</evidence>
<gene>
    <name evidence="1" type="ORF">SPARVUS_LOCUS12665639</name>
</gene>
<protein>
    <submittedName>
        <fullName evidence="1">Uncharacterized protein</fullName>
    </submittedName>
</protein>
<dbReference type="Proteomes" id="UP001162483">
    <property type="component" value="Unassembled WGS sequence"/>
</dbReference>
<keyword evidence="2" id="KW-1185">Reference proteome</keyword>
<organism evidence="1 2">
    <name type="scientific">Staurois parvus</name>
    <dbReference type="NCBI Taxonomy" id="386267"/>
    <lineage>
        <taxon>Eukaryota</taxon>
        <taxon>Metazoa</taxon>
        <taxon>Chordata</taxon>
        <taxon>Craniata</taxon>
        <taxon>Vertebrata</taxon>
        <taxon>Euteleostomi</taxon>
        <taxon>Amphibia</taxon>
        <taxon>Batrachia</taxon>
        <taxon>Anura</taxon>
        <taxon>Neobatrachia</taxon>
        <taxon>Ranoidea</taxon>
        <taxon>Ranidae</taxon>
        <taxon>Staurois</taxon>
    </lineage>
</organism>
<evidence type="ECO:0000313" key="1">
    <source>
        <dbReference type="EMBL" id="CAI9599811.1"/>
    </source>
</evidence>
<proteinExistence type="predicted"/>
<sequence>MSYQSAPACNHFLCTCVDCSYGCIAFLRAGLLMVATVGHTCIVFISHG</sequence>